<dbReference type="GO" id="GO:0045275">
    <property type="term" value="C:respiratory chain complex III"/>
    <property type="evidence" value="ECO:0007669"/>
    <property type="project" value="InterPro"/>
</dbReference>
<dbReference type="Pfam" id="PF02271">
    <property type="entry name" value="UCR_14kD"/>
    <property type="match status" value="1"/>
</dbReference>
<dbReference type="Proteomes" id="UP000218209">
    <property type="component" value="Unassembled WGS sequence"/>
</dbReference>
<evidence type="ECO:0000256" key="1">
    <source>
        <dbReference type="ARBA" id="ARBA00004443"/>
    </source>
</evidence>
<accession>A0A1X6NXZ7</accession>
<comment type="subcellular location">
    <subcellularLocation>
        <location evidence="1">Mitochondrion inner membrane</location>
        <topology evidence="1">Peripheral membrane protein</topology>
        <orientation evidence="1">Matrix side</orientation>
    </subcellularLocation>
</comment>
<name>A0A1X6NXZ7_PORUM</name>
<evidence type="ECO:0000256" key="8">
    <source>
        <dbReference type="ARBA" id="ARBA00023136"/>
    </source>
</evidence>
<dbReference type="InterPro" id="IPR036544">
    <property type="entry name" value="QCR7_sf"/>
</dbReference>
<evidence type="ECO:0000256" key="6">
    <source>
        <dbReference type="ARBA" id="ARBA00022982"/>
    </source>
</evidence>
<keyword evidence="10" id="KW-1185">Reference proteome</keyword>
<evidence type="ECO:0000256" key="4">
    <source>
        <dbReference type="ARBA" id="ARBA00022660"/>
    </source>
</evidence>
<dbReference type="SUPFAM" id="SSF81524">
    <property type="entry name" value="14 kDa protein of cytochrome bc1 complex (Ubiquinol-cytochrome c reductase)"/>
    <property type="match status" value="1"/>
</dbReference>
<proteinExistence type="inferred from homology"/>
<dbReference type="Gene3D" id="1.10.1090.10">
    <property type="entry name" value="Cytochrome b-c1 complex subunit 7"/>
    <property type="match status" value="1"/>
</dbReference>
<evidence type="ECO:0000256" key="5">
    <source>
        <dbReference type="ARBA" id="ARBA00022792"/>
    </source>
</evidence>
<comment type="similarity">
    <text evidence="2">Belongs to the UQCRB/QCR7 family.</text>
</comment>
<keyword evidence="6" id="KW-0249">Electron transport</keyword>
<keyword evidence="7" id="KW-0496">Mitochondrion</keyword>
<keyword evidence="8" id="KW-0472">Membrane</keyword>
<keyword evidence="5" id="KW-0999">Mitochondrion inner membrane</keyword>
<evidence type="ECO:0008006" key="11">
    <source>
        <dbReference type="Google" id="ProtNLM"/>
    </source>
</evidence>
<dbReference type="InterPro" id="IPR003197">
    <property type="entry name" value="QCR7"/>
</dbReference>
<dbReference type="EMBL" id="KV918996">
    <property type="protein sequence ID" value="OSX73447.1"/>
    <property type="molecule type" value="Genomic_DNA"/>
</dbReference>
<reference evidence="9 10" key="1">
    <citation type="submission" date="2017-03" db="EMBL/GenBank/DDBJ databases">
        <title>WGS assembly of Porphyra umbilicalis.</title>
        <authorList>
            <person name="Brawley S.H."/>
            <person name="Blouin N.A."/>
            <person name="Ficko-Blean E."/>
            <person name="Wheeler G.L."/>
            <person name="Lohr M."/>
            <person name="Goodson H.V."/>
            <person name="Jenkins J.W."/>
            <person name="Blaby-Haas C.E."/>
            <person name="Helliwell K.E."/>
            <person name="Chan C."/>
            <person name="Marriage T."/>
            <person name="Bhattacharya D."/>
            <person name="Klein A.S."/>
            <person name="Badis Y."/>
            <person name="Brodie J."/>
            <person name="Cao Y."/>
            <person name="Collen J."/>
            <person name="Dittami S.M."/>
            <person name="Gachon C.M."/>
            <person name="Green B.R."/>
            <person name="Karpowicz S."/>
            <person name="Kim J.W."/>
            <person name="Kudahl U."/>
            <person name="Lin S."/>
            <person name="Michel G."/>
            <person name="Mittag M."/>
            <person name="Olson B.J."/>
            <person name="Pangilinan J."/>
            <person name="Peng Y."/>
            <person name="Qiu H."/>
            <person name="Shu S."/>
            <person name="Singer J.T."/>
            <person name="Smith A.G."/>
            <person name="Sprecher B.N."/>
            <person name="Wagner V."/>
            <person name="Wang W."/>
            <person name="Wang Z.-Y."/>
            <person name="Yan J."/>
            <person name="Yarish C."/>
            <person name="Zoeuner-Riek S."/>
            <person name="Zhuang Y."/>
            <person name="Zou Y."/>
            <person name="Lindquist E.A."/>
            <person name="Grimwood J."/>
            <person name="Barry K."/>
            <person name="Rokhsar D.S."/>
            <person name="Schmutz J."/>
            <person name="Stiller J.W."/>
            <person name="Grossman A.R."/>
            <person name="Prochnik S.E."/>
        </authorList>
    </citation>
    <scope>NUCLEOTIDE SEQUENCE [LARGE SCALE GENOMIC DNA]</scope>
    <source>
        <strain evidence="9">4086291</strain>
    </source>
</reference>
<dbReference type="PANTHER" id="PTHR12022">
    <property type="entry name" value="UBIQUINOL-CYTOCHROME C REDUCTASE COMPLEX 14 KD PROTEIN"/>
    <property type="match status" value="1"/>
</dbReference>
<dbReference type="GO" id="GO:0006122">
    <property type="term" value="P:mitochondrial electron transport, ubiquinol to cytochrome c"/>
    <property type="evidence" value="ECO:0007669"/>
    <property type="project" value="InterPro"/>
</dbReference>
<evidence type="ECO:0000256" key="7">
    <source>
        <dbReference type="ARBA" id="ARBA00023128"/>
    </source>
</evidence>
<protein>
    <recommendedName>
        <fullName evidence="11">Cytochrome b-c1 complex subunit 7</fullName>
    </recommendedName>
</protein>
<dbReference type="OrthoDB" id="425749at2759"/>
<evidence type="ECO:0000313" key="10">
    <source>
        <dbReference type="Proteomes" id="UP000218209"/>
    </source>
</evidence>
<organism evidence="9 10">
    <name type="scientific">Porphyra umbilicalis</name>
    <name type="common">Purple laver</name>
    <name type="synonym">Red alga</name>
    <dbReference type="NCBI Taxonomy" id="2786"/>
    <lineage>
        <taxon>Eukaryota</taxon>
        <taxon>Rhodophyta</taxon>
        <taxon>Bangiophyceae</taxon>
        <taxon>Bangiales</taxon>
        <taxon>Bangiaceae</taxon>
        <taxon>Porphyra</taxon>
    </lineage>
</organism>
<dbReference type="GO" id="GO:0005743">
    <property type="term" value="C:mitochondrial inner membrane"/>
    <property type="evidence" value="ECO:0007669"/>
    <property type="project" value="UniProtKB-SubCell"/>
</dbReference>
<gene>
    <name evidence="9" type="ORF">BU14_0347s0011</name>
</gene>
<dbReference type="AlphaFoldDB" id="A0A1X6NXZ7"/>
<keyword evidence="4" id="KW-0679">Respiratory chain</keyword>
<evidence type="ECO:0000256" key="2">
    <source>
        <dbReference type="ARBA" id="ARBA00008554"/>
    </source>
</evidence>
<dbReference type="PANTHER" id="PTHR12022:SF0">
    <property type="entry name" value="CYTOCHROME B-C1 COMPLEX SUBUNIT 7"/>
    <property type="match status" value="1"/>
</dbReference>
<sequence>MAQQLGPVASVLLKIPGMTALARRAAASYQAAVGNELRKYGLRYDDLLNEYDPEVRKTIRTMPPEEAELRAKRLTRAIDVDLKKTQLPDPIQAKQDIWNPYIRSRLGALKQSQLERQSE</sequence>
<evidence type="ECO:0000256" key="3">
    <source>
        <dbReference type="ARBA" id="ARBA00022448"/>
    </source>
</evidence>
<keyword evidence="3" id="KW-0813">Transport</keyword>
<evidence type="ECO:0000313" key="9">
    <source>
        <dbReference type="EMBL" id="OSX73447.1"/>
    </source>
</evidence>